<name>A0A5J6JFA0_STRVI</name>
<accession>A0A5J6JFA0</accession>
<reference evidence="1 2" key="1">
    <citation type="submission" date="2017-09" db="EMBL/GenBank/DDBJ databases">
        <authorList>
            <person name="Lee N."/>
            <person name="Cho B.-K."/>
        </authorList>
    </citation>
    <scope>NUCLEOTIDE SEQUENCE [LARGE SCALE GENOMIC DNA]</scope>
    <source>
        <strain evidence="1 2">ATCC 27476</strain>
    </source>
</reference>
<protein>
    <submittedName>
        <fullName evidence="1">Alpha-ribazole phosphatase</fullName>
    </submittedName>
</protein>
<dbReference type="AlphaFoldDB" id="A0A5J6JFA0"/>
<dbReference type="KEGG" id="svn:CP980_16365"/>
<dbReference type="Pfam" id="PF00300">
    <property type="entry name" value="His_Phos_1"/>
    <property type="match status" value="1"/>
</dbReference>
<organism evidence="1 2">
    <name type="scientific">Streptomyces vinaceus</name>
    <dbReference type="NCBI Taxonomy" id="1960"/>
    <lineage>
        <taxon>Bacteria</taxon>
        <taxon>Bacillati</taxon>
        <taxon>Actinomycetota</taxon>
        <taxon>Actinomycetes</taxon>
        <taxon>Kitasatosporales</taxon>
        <taxon>Streptomycetaceae</taxon>
        <taxon>Streptomyces</taxon>
    </lineage>
</organism>
<proteinExistence type="predicted"/>
<dbReference type="InterPro" id="IPR029033">
    <property type="entry name" value="His_PPase_superfam"/>
</dbReference>
<evidence type="ECO:0000313" key="1">
    <source>
        <dbReference type="EMBL" id="QEV46466.1"/>
    </source>
</evidence>
<sequence length="200" mass="21434">MAGLTFPPPPGGFTVARPCRIFTGTSVIPSSFLGCRPRPYRVYAPLMKSAVVRVQFVTRPFDAASRQIRFGHGAPCPGHEGLRGPDTGQWAGRTLDEVSAEDPAAVRRWLSDPDYAPPGGESVTALTARVGAALAGLPPGTHRAEVDQAVVRAGVVHALELPAAAFWRLDVRPDTVTTLTGRLGRWNLQLGQPLEQPLDR</sequence>
<dbReference type="SUPFAM" id="SSF53254">
    <property type="entry name" value="Phosphoglycerate mutase-like"/>
    <property type="match status" value="1"/>
</dbReference>
<evidence type="ECO:0000313" key="2">
    <source>
        <dbReference type="Proteomes" id="UP000325563"/>
    </source>
</evidence>
<gene>
    <name evidence="1" type="ORF">CP980_16365</name>
</gene>
<keyword evidence="2" id="KW-1185">Reference proteome</keyword>
<dbReference type="EMBL" id="CP023692">
    <property type="protein sequence ID" value="QEV46466.1"/>
    <property type="molecule type" value="Genomic_DNA"/>
</dbReference>
<dbReference type="InterPro" id="IPR013078">
    <property type="entry name" value="His_Pase_superF_clade-1"/>
</dbReference>
<dbReference type="Proteomes" id="UP000325563">
    <property type="component" value="Chromosome"/>
</dbReference>
<dbReference type="Gene3D" id="3.40.50.1240">
    <property type="entry name" value="Phosphoglycerate mutase-like"/>
    <property type="match status" value="1"/>
</dbReference>